<evidence type="ECO:0000313" key="5">
    <source>
        <dbReference type="Proteomes" id="UP001319060"/>
    </source>
</evidence>
<dbReference type="InterPro" id="IPR023186">
    <property type="entry name" value="IUNH"/>
</dbReference>
<dbReference type="Pfam" id="PF01156">
    <property type="entry name" value="IU_nuc_hydro"/>
    <property type="match status" value="1"/>
</dbReference>
<gene>
    <name evidence="4" type="ORF">JYA64_12105</name>
</gene>
<evidence type="ECO:0000259" key="3">
    <source>
        <dbReference type="Pfam" id="PF01156"/>
    </source>
</evidence>
<evidence type="ECO:0000256" key="1">
    <source>
        <dbReference type="ARBA" id="ARBA00022801"/>
    </source>
</evidence>
<protein>
    <submittedName>
        <fullName evidence="4">Nucleoside hydrolase</fullName>
    </submittedName>
</protein>
<reference evidence="4 5" key="1">
    <citation type="submission" date="2021-01" db="EMBL/GenBank/DDBJ databases">
        <title>Genome Sequencing of Type Strains.</title>
        <authorList>
            <person name="Lemaire J.F."/>
            <person name="Inderbitzin P."/>
            <person name="Collins S.B."/>
            <person name="Wespe N."/>
            <person name="Knight-Connoni V."/>
        </authorList>
    </citation>
    <scope>NUCLEOTIDE SEQUENCE [LARGE SCALE GENOMIC DNA]</scope>
    <source>
        <strain evidence="4 5">DSM 14730</strain>
    </source>
</reference>
<dbReference type="Proteomes" id="UP001319060">
    <property type="component" value="Unassembled WGS sequence"/>
</dbReference>
<keyword evidence="1 4" id="KW-0378">Hydrolase</keyword>
<dbReference type="PANTHER" id="PTHR12304:SF4">
    <property type="entry name" value="URIDINE NUCLEOSIDASE"/>
    <property type="match status" value="1"/>
</dbReference>
<organism evidence="4 5">
    <name type="scientific">Fictibacillus barbaricus</name>
    <dbReference type="NCBI Taxonomy" id="182136"/>
    <lineage>
        <taxon>Bacteria</taxon>
        <taxon>Bacillati</taxon>
        <taxon>Bacillota</taxon>
        <taxon>Bacilli</taxon>
        <taxon>Bacillales</taxon>
        <taxon>Fictibacillaceae</taxon>
        <taxon>Fictibacillus</taxon>
    </lineage>
</organism>
<sequence>MKYKILLYADFGIDDTLALIFSFFSKDIEIVGIVADYGNVSREKVLRNVNYLKYISGHHNIPLFEGATIPLTGISTKYYPEVHGVEGLGPIIPPTIHFPIQPIHKILEVITNNLEDLVIVSVGRLSSLSVCFILGIEVMQRVKEFLVMGGAFFYPGNVTAVAEANFYGDPYAANIILTYAKNLTIFPLNVTQRALITPRQVDEIDLFHQKTRDPLGMIIKPLLDYYYKFYSQSVPGIKGSPLHDAFPIWYLLNKDKVKISEIPTRIIDDKGDAFGQSIADYRYMYSPEYVRHKVAIDFQPEMFQKDIMNTFLQERGIPSNSGIVS</sequence>
<dbReference type="EMBL" id="JAFHKS010000043">
    <property type="protein sequence ID" value="MBN3546042.1"/>
    <property type="molecule type" value="Genomic_DNA"/>
</dbReference>
<accession>A0ABS2ZED8</accession>
<dbReference type="InterPro" id="IPR001910">
    <property type="entry name" value="Inosine/uridine_hydrolase_dom"/>
</dbReference>
<evidence type="ECO:0000256" key="2">
    <source>
        <dbReference type="ARBA" id="ARBA00023295"/>
    </source>
</evidence>
<feature type="domain" description="Inosine/uridine-preferring nucleoside hydrolase" evidence="3">
    <location>
        <begin position="8"/>
        <end position="304"/>
    </location>
</feature>
<evidence type="ECO:0000313" key="4">
    <source>
        <dbReference type="EMBL" id="MBN3546042.1"/>
    </source>
</evidence>
<comment type="caution">
    <text evidence="4">The sequence shown here is derived from an EMBL/GenBank/DDBJ whole genome shotgun (WGS) entry which is preliminary data.</text>
</comment>
<dbReference type="GO" id="GO:0016787">
    <property type="term" value="F:hydrolase activity"/>
    <property type="evidence" value="ECO:0007669"/>
    <property type="project" value="UniProtKB-KW"/>
</dbReference>
<proteinExistence type="predicted"/>
<dbReference type="RefSeq" id="WP_188402859.1">
    <property type="nucleotide sequence ID" value="NZ_BMCE01000002.1"/>
</dbReference>
<dbReference type="CDD" id="cd00455">
    <property type="entry name" value="nuc_hydro"/>
    <property type="match status" value="1"/>
</dbReference>
<name>A0ABS2ZED8_9BACL</name>
<dbReference type="Gene3D" id="3.90.245.10">
    <property type="entry name" value="Ribonucleoside hydrolase-like"/>
    <property type="match status" value="1"/>
</dbReference>
<keyword evidence="2" id="KW-0326">Glycosidase</keyword>
<keyword evidence="5" id="KW-1185">Reference proteome</keyword>
<dbReference type="PANTHER" id="PTHR12304">
    <property type="entry name" value="INOSINE-URIDINE PREFERRING NUCLEOSIDE HYDROLASE"/>
    <property type="match status" value="1"/>
</dbReference>
<dbReference type="SUPFAM" id="SSF53590">
    <property type="entry name" value="Nucleoside hydrolase"/>
    <property type="match status" value="1"/>
</dbReference>
<dbReference type="InterPro" id="IPR036452">
    <property type="entry name" value="Ribo_hydro-like"/>
</dbReference>